<dbReference type="GO" id="GO:0004984">
    <property type="term" value="F:olfactory receptor activity"/>
    <property type="evidence" value="ECO:0007669"/>
    <property type="project" value="InterPro"/>
</dbReference>
<comment type="caution">
    <text evidence="16">The sequence shown here is derived from an EMBL/GenBank/DDBJ whole genome shotgun (WGS) entry which is preliminary data.</text>
</comment>
<gene>
    <name evidence="16" type="ORF">E2I00_020243</name>
</gene>
<dbReference type="Pfam" id="PF00001">
    <property type="entry name" value="7tm_1"/>
    <property type="match status" value="1"/>
</dbReference>
<evidence type="ECO:0000256" key="3">
    <source>
        <dbReference type="ARBA" id="ARBA00022692"/>
    </source>
</evidence>
<protein>
    <recommendedName>
        <fullName evidence="15">PHD-type domain-containing protein</fullName>
    </recommendedName>
</protein>
<evidence type="ECO:0000256" key="11">
    <source>
        <dbReference type="ARBA" id="ARBA00023224"/>
    </source>
</evidence>
<dbReference type="InterPro" id="IPR000276">
    <property type="entry name" value="GPCR_Rhodpsn"/>
</dbReference>
<evidence type="ECO:0000256" key="1">
    <source>
        <dbReference type="ARBA" id="ARBA00003929"/>
    </source>
</evidence>
<keyword evidence="5" id="KW-0677">Repeat</keyword>
<evidence type="ECO:0000313" key="17">
    <source>
        <dbReference type="Proteomes" id="UP000437017"/>
    </source>
</evidence>
<keyword evidence="9" id="KW-0675">Receptor</keyword>
<dbReference type="EMBL" id="SGJD01002457">
    <property type="protein sequence ID" value="KAB0395589.1"/>
    <property type="molecule type" value="Genomic_DNA"/>
</dbReference>
<dbReference type="GO" id="GO:0004930">
    <property type="term" value="F:G protein-coupled receptor activity"/>
    <property type="evidence" value="ECO:0007669"/>
    <property type="project" value="UniProtKB-KW"/>
</dbReference>
<dbReference type="GO" id="GO:0000123">
    <property type="term" value="C:histone acetyltransferase complex"/>
    <property type="evidence" value="ECO:0007669"/>
    <property type="project" value="TreeGrafter"/>
</dbReference>
<evidence type="ECO:0000256" key="13">
    <source>
        <dbReference type="SAM" id="MobiDB-lite"/>
    </source>
</evidence>
<evidence type="ECO:0000313" key="16">
    <source>
        <dbReference type="EMBL" id="KAB0395589.1"/>
    </source>
</evidence>
<evidence type="ECO:0000256" key="6">
    <source>
        <dbReference type="ARBA" id="ARBA00022771"/>
    </source>
</evidence>
<dbReference type="Gene3D" id="1.20.1070.10">
    <property type="entry name" value="Rhodopsin 7-helix transmembrane proteins"/>
    <property type="match status" value="1"/>
</dbReference>
<evidence type="ECO:0000256" key="10">
    <source>
        <dbReference type="ARBA" id="ARBA00023136"/>
    </source>
</evidence>
<feature type="region of interest" description="Disordered" evidence="13">
    <location>
        <begin position="1"/>
        <end position="36"/>
    </location>
</feature>
<dbReference type="Pfam" id="PF10513">
    <property type="entry name" value="EPL1"/>
    <property type="match status" value="1"/>
</dbReference>
<dbReference type="InterPro" id="IPR001965">
    <property type="entry name" value="Znf_PHD"/>
</dbReference>
<dbReference type="PANTHER" id="PTHR13793:SF27">
    <property type="entry name" value="PROTEIN JADE-3"/>
    <property type="match status" value="1"/>
</dbReference>
<evidence type="ECO:0000256" key="8">
    <source>
        <dbReference type="ARBA" id="ARBA00022989"/>
    </source>
</evidence>
<dbReference type="GO" id="GO:0016020">
    <property type="term" value="C:membrane"/>
    <property type="evidence" value="ECO:0007669"/>
    <property type="project" value="UniProtKB-SubCell"/>
</dbReference>
<evidence type="ECO:0000256" key="14">
    <source>
        <dbReference type="SAM" id="Phobius"/>
    </source>
</evidence>
<dbReference type="SUPFAM" id="SSF81321">
    <property type="entry name" value="Family A G protein-coupled receptor-like"/>
    <property type="match status" value="1"/>
</dbReference>
<keyword evidence="3 14" id="KW-0812">Transmembrane</keyword>
<keyword evidence="7" id="KW-0862">Zinc</keyword>
<dbReference type="InterPro" id="IPR000725">
    <property type="entry name" value="Olfact_rcpt"/>
</dbReference>
<comment type="function">
    <text evidence="1">Putative odorant or sperm cell receptor.</text>
</comment>
<keyword evidence="17" id="KW-1185">Reference proteome</keyword>
<dbReference type="SUPFAM" id="SSF57903">
    <property type="entry name" value="FYVE/PHD zinc finger"/>
    <property type="match status" value="1"/>
</dbReference>
<evidence type="ECO:0000256" key="4">
    <source>
        <dbReference type="ARBA" id="ARBA00022723"/>
    </source>
</evidence>
<name>A0A643C5Q2_BALPH</name>
<evidence type="ECO:0000256" key="7">
    <source>
        <dbReference type="ARBA" id="ARBA00022833"/>
    </source>
</evidence>
<dbReference type="GO" id="GO:0006357">
    <property type="term" value="P:regulation of transcription by RNA polymerase II"/>
    <property type="evidence" value="ECO:0007669"/>
    <property type="project" value="TreeGrafter"/>
</dbReference>
<dbReference type="InterPro" id="IPR050701">
    <property type="entry name" value="Histone_Mod_Regulator"/>
</dbReference>
<dbReference type="InterPro" id="IPR013083">
    <property type="entry name" value="Znf_RING/FYVE/PHD"/>
</dbReference>
<dbReference type="InterPro" id="IPR019542">
    <property type="entry name" value="Enhancer_polycomb-like_N"/>
</dbReference>
<evidence type="ECO:0000256" key="9">
    <source>
        <dbReference type="ARBA" id="ARBA00023040"/>
    </source>
</evidence>
<keyword evidence="8 14" id="KW-1133">Transmembrane helix</keyword>
<dbReference type="SMART" id="SM00249">
    <property type="entry name" value="PHD"/>
    <property type="match status" value="2"/>
</dbReference>
<feature type="compositionally biased region" description="Low complexity" evidence="13">
    <location>
        <begin position="8"/>
        <end position="25"/>
    </location>
</feature>
<keyword evidence="9" id="KW-0297">G-protein coupled receptor</keyword>
<dbReference type="Proteomes" id="UP000437017">
    <property type="component" value="Unassembled WGS sequence"/>
</dbReference>
<reference evidence="16 17" key="1">
    <citation type="journal article" date="2019" name="PLoS ONE">
        <title>Genomic analyses reveal an absence of contemporary introgressive admixture between fin whales and blue whales, despite known hybrids.</title>
        <authorList>
            <person name="Westbury M.V."/>
            <person name="Petersen B."/>
            <person name="Lorenzen E.D."/>
        </authorList>
    </citation>
    <scope>NUCLEOTIDE SEQUENCE [LARGE SCALE GENOMIC DNA]</scope>
    <source>
        <strain evidence="16">FinWhale-01</strain>
    </source>
</reference>
<dbReference type="PANTHER" id="PTHR13793">
    <property type="entry name" value="PHD FINGER PROTEINS"/>
    <property type="match status" value="1"/>
</dbReference>
<sequence>MKRHRTLSSSDSSDESPSTSFTSGSMYRSKSKIPNEHKKPAEVFRKDLISAMKLPDSHHINPDSYYLFADTWKEEWEKGVQVPASPDTVPQPSLRIVADKVKEVLFIRPRKYIHCSSPETAEPGYINIMELAASVCRYDLDDMDIFWLQELNENLAEMGWYLNACEYKIKIILNPVWHDGCGPVDENLMEKTVEVLERHCHENMNHAIETEEGLGIEYDEDVICDVCRSPDSEEGNDMVFCDKCNICVHQTFWISEKEKALKACYGILKVPEGSWLCRSCVLGIHPQCLLCPKKAMRKFSNTFHHSDGFVRVGFSEWPNLEMVLFLAISVFYIMTLLGNLAIIILSCLDARLHTPILGSTECVLLSVMAFDCYVAICQPLHYTVIMHSWLCQQLAAVAWVTGFSNSLVQIVLTFLLPHCGPYQVENFFCEVPAMVQLSCVDTWINEVEMYAAVVVIKCSVKSCITAFHVTCAFEHNLEMKTILDEGDEVKFKSYCLKHSQNRQKLGEAEYPLHRASEQGQTKSEKTSVRAQKLRELEEEFYSLVRVEDVAAELGLPTLAVDFIYNYWKLKRKSNFNKPLFPPKEDEENGLVQPKEESIHTRMRMFMHLRQDLERVRNLCYMITRREKLKLSQIKIQEQIFSLQVQLANQEVAA</sequence>
<dbReference type="AlphaFoldDB" id="A0A643C5Q2"/>
<dbReference type="InterPro" id="IPR034732">
    <property type="entry name" value="EPHD"/>
</dbReference>
<keyword evidence="6" id="KW-0863">Zinc-finger</keyword>
<dbReference type="PROSITE" id="PS51805">
    <property type="entry name" value="EPHD"/>
    <property type="match status" value="1"/>
</dbReference>
<organism evidence="16 17">
    <name type="scientific">Balaenoptera physalus</name>
    <name type="common">Fin whale</name>
    <name type="synonym">Balaena physalus</name>
    <dbReference type="NCBI Taxonomy" id="9770"/>
    <lineage>
        <taxon>Eukaryota</taxon>
        <taxon>Metazoa</taxon>
        <taxon>Chordata</taxon>
        <taxon>Craniata</taxon>
        <taxon>Vertebrata</taxon>
        <taxon>Euteleostomi</taxon>
        <taxon>Mammalia</taxon>
        <taxon>Eutheria</taxon>
        <taxon>Laurasiatheria</taxon>
        <taxon>Artiodactyla</taxon>
        <taxon>Whippomorpha</taxon>
        <taxon>Cetacea</taxon>
        <taxon>Mysticeti</taxon>
        <taxon>Balaenopteridae</taxon>
        <taxon>Balaenoptera</taxon>
    </lineage>
</organism>
<dbReference type="GO" id="GO:0008270">
    <property type="term" value="F:zinc ion binding"/>
    <property type="evidence" value="ECO:0007669"/>
    <property type="project" value="UniProtKB-KW"/>
</dbReference>
<comment type="subcellular location">
    <subcellularLocation>
        <location evidence="2">Membrane</location>
        <topology evidence="2">Multi-pass membrane protein</topology>
    </subcellularLocation>
</comment>
<evidence type="ECO:0000256" key="2">
    <source>
        <dbReference type="ARBA" id="ARBA00004141"/>
    </source>
</evidence>
<feature type="non-terminal residue" evidence="16">
    <location>
        <position position="653"/>
    </location>
</feature>
<evidence type="ECO:0000256" key="12">
    <source>
        <dbReference type="ARBA" id="ARBA00038371"/>
    </source>
</evidence>
<dbReference type="Gene3D" id="3.30.40.10">
    <property type="entry name" value="Zinc/RING finger domain, C3HC4 (zinc finger)"/>
    <property type="match status" value="1"/>
</dbReference>
<comment type="similarity">
    <text evidence="12">Belongs to the JADE family.</text>
</comment>
<dbReference type="OrthoDB" id="20839at2759"/>
<evidence type="ECO:0000256" key="5">
    <source>
        <dbReference type="ARBA" id="ARBA00022737"/>
    </source>
</evidence>
<dbReference type="FunFam" id="3.30.40.10:FF:000004">
    <property type="entry name" value="Jade family PHD finger 2"/>
    <property type="match status" value="1"/>
</dbReference>
<proteinExistence type="inferred from homology"/>
<keyword evidence="10 14" id="KW-0472">Membrane</keyword>
<dbReference type="InterPro" id="IPR011011">
    <property type="entry name" value="Znf_FYVE_PHD"/>
</dbReference>
<dbReference type="PRINTS" id="PR00245">
    <property type="entry name" value="OLFACTORYR"/>
</dbReference>
<feature type="domain" description="PHD-type" evidence="15">
    <location>
        <begin position="456"/>
        <end position="499"/>
    </location>
</feature>
<feature type="transmembrane region" description="Helical" evidence="14">
    <location>
        <begin position="323"/>
        <end position="344"/>
    </location>
</feature>
<keyword evidence="4" id="KW-0479">Metal-binding</keyword>
<keyword evidence="11" id="KW-0807">Transducer</keyword>
<evidence type="ECO:0000259" key="15">
    <source>
        <dbReference type="PROSITE" id="PS51805"/>
    </source>
</evidence>
<accession>A0A643C5Q2</accession>